<organism evidence="1 2">
    <name type="scientific">Haloquadratum walsbyi J07HQW1</name>
    <dbReference type="NCBI Taxonomy" id="1238424"/>
    <lineage>
        <taxon>Archaea</taxon>
        <taxon>Methanobacteriati</taxon>
        <taxon>Methanobacteriota</taxon>
        <taxon>Stenosarchaea group</taxon>
        <taxon>Halobacteria</taxon>
        <taxon>Halobacteriales</taxon>
        <taxon>Haloferacaceae</taxon>
        <taxon>Haloquadratum</taxon>
    </lineage>
</organism>
<evidence type="ECO:0000313" key="1">
    <source>
        <dbReference type="EMBL" id="ERG90101.1"/>
    </source>
</evidence>
<accession>U1PDC8</accession>
<dbReference type="HOGENOM" id="CLU_2818146_0_0_2"/>
<dbReference type="Proteomes" id="UP000030649">
    <property type="component" value="Unassembled WGS sequence"/>
</dbReference>
<dbReference type="EMBL" id="KE356560">
    <property type="protein sequence ID" value="ERG90101.1"/>
    <property type="molecule type" value="Genomic_DNA"/>
</dbReference>
<sequence length="67" mass="7506">MAEIVSANDILGGALWTRIEEGRIGIHHITKRVLDAGESPNRSPPPISIPRQNFSIEPDCVLQRRYL</sequence>
<protein>
    <submittedName>
        <fullName evidence="1">Uncharacterized protein</fullName>
    </submittedName>
</protein>
<evidence type="ECO:0000313" key="2">
    <source>
        <dbReference type="Proteomes" id="UP000030649"/>
    </source>
</evidence>
<dbReference type="AlphaFoldDB" id="U1PDC8"/>
<gene>
    <name evidence="1" type="ORF">J07HQW1_00114</name>
</gene>
<feature type="non-terminal residue" evidence="1">
    <location>
        <position position="67"/>
    </location>
</feature>
<proteinExistence type="predicted"/>
<name>U1PDC8_9EURY</name>
<reference evidence="1 2" key="1">
    <citation type="journal article" date="2013" name="PLoS ONE">
        <title>Assembly-driven community genomics of a hypersaline microbial ecosystem.</title>
        <authorList>
            <person name="Podell S."/>
            <person name="Ugalde J.A."/>
            <person name="Narasingarao P."/>
            <person name="Banfield J.F."/>
            <person name="Heidelberg K.B."/>
            <person name="Allen E.E."/>
        </authorList>
    </citation>
    <scope>NUCLEOTIDE SEQUENCE [LARGE SCALE GENOMIC DNA]</scope>
    <source>
        <strain evidence="2">J07HQW1</strain>
    </source>
</reference>